<dbReference type="RefSeq" id="WP_043752021.1">
    <property type="nucleotide sequence ID" value="NZ_AQQX01000009.1"/>
</dbReference>
<reference evidence="5 6" key="1">
    <citation type="journal article" date="2015" name="Antonie Van Leeuwenhoek">
        <title>Pseudooceanicola atlanticus gen. nov. sp. nov., isolated from surface seawater of the Atlantic Ocean and reclassification of Oceanicola batsensis, Oceanicola marinus, Oceanicola nitratireducens, Oceanicola nanhaiensis, Oceanicola antarcticus and Oceanicola flagellatus, as Pseudooceanicola batsensis comb. nov., Pseudooceanicola marinus comb. nov., Pseudooceanicola nitratireducens comb. nov., Pseudooceanicola nanhaiensis comb. nov., Pseudooceanicola antarcticus comb. nov., and Pseudooceanicola flagellatus comb. nov.</title>
        <authorList>
            <person name="Lai Q."/>
            <person name="Li G."/>
            <person name="Liu X."/>
            <person name="Du Y."/>
            <person name="Sun F."/>
            <person name="Shao Z."/>
        </authorList>
    </citation>
    <scope>NUCLEOTIDE SEQUENCE [LARGE SCALE GENOMIC DNA]</scope>
    <source>
        <strain evidence="5 6">22II-s11g</strain>
    </source>
</reference>
<dbReference type="InterPro" id="IPR057326">
    <property type="entry name" value="KR_dom"/>
</dbReference>
<evidence type="ECO:0000313" key="6">
    <source>
        <dbReference type="Proteomes" id="UP000030004"/>
    </source>
</evidence>
<dbReference type="Pfam" id="PF13561">
    <property type="entry name" value="adh_short_C2"/>
    <property type="match status" value="1"/>
</dbReference>
<evidence type="ECO:0000256" key="2">
    <source>
        <dbReference type="ARBA" id="ARBA00022857"/>
    </source>
</evidence>
<evidence type="ECO:0000256" key="3">
    <source>
        <dbReference type="ARBA" id="ARBA00023002"/>
    </source>
</evidence>
<feature type="domain" description="Ketoreductase" evidence="4">
    <location>
        <begin position="10"/>
        <end position="188"/>
    </location>
</feature>
<dbReference type="OrthoDB" id="198783at2"/>
<dbReference type="PRINTS" id="PR00080">
    <property type="entry name" value="SDRFAMILY"/>
</dbReference>
<dbReference type="SMART" id="SM00822">
    <property type="entry name" value="PKS_KR"/>
    <property type="match status" value="1"/>
</dbReference>
<dbReference type="PANTHER" id="PTHR43639">
    <property type="entry name" value="OXIDOREDUCTASE, SHORT-CHAIN DEHYDROGENASE/REDUCTASE FAMILY (AFU_ORTHOLOGUE AFUA_5G02870)"/>
    <property type="match status" value="1"/>
</dbReference>
<dbReference type="Proteomes" id="UP000030004">
    <property type="component" value="Unassembled WGS sequence"/>
</dbReference>
<keyword evidence="6" id="KW-1185">Reference proteome</keyword>
<evidence type="ECO:0000313" key="5">
    <source>
        <dbReference type="EMBL" id="KGM47568.1"/>
    </source>
</evidence>
<evidence type="ECO:0000256" key="1">
    <source>
        <dbReference type="ARBA" id="ARBA00006484"/>
    </source>
</evidence>
<keyword evidence="2" id="KW-0521">NADP</keyword>
<dbReference type="FunFam" id="3.40.50.720:FF:000374">
    <property type="entry name" value="3-oxoacyl-(Acyl-carrier-protein) reductase"/>
    <property type="match status" value="1"/>
</dbReference>
<dbReference type="PANTHER" id="PTHR43639:SF1">
    <property type="entry name" value="SHORT-CHAIN DEHYDROGENASE_REDUCTASE FAMILY PROTEIN"/>
    <property type="match status" value="1"/>
</dbReference>
<dbReference type="Gene3D" id="3.40.50.720">
    <property type="entry name" value="NAD(P)-binding Rossmann-like Domain"/>
    <property type="match status" value="1"/>
</dbReference>
<sequence>MTRSLPLSGKVALVTGGSRGIGAAVARRLAADGAAILIAYRSDADAARAVVDDLAATGTQAASQAMDIVDPAACAALVRTCIDRFGRLDILVNAAGIATYKPLAEADADHYHAIFGPNVLGTLSLTRAAAEVMETPGRIVHVSSRLAESPMPGTSVYAASKAAVSALTLALGQELGPKGITINAVAPGLIETDMTAAAVQERGEAIRANTPLRRIGQPGDIAGIVAFLASDDAGWITGRTIRADGGLL</sequence>
<protein>
    <recommendedName>
        <fullName evidence="4">Ketoreductase domain-containing protein</fullName>
    </recommendedName>
</protein>
<name>A0A0A0EBR4_9RHOB</name>
<dbReference type="eggNOG" id="COG1028">
    <property type="taxonomic scope" value="Bacteria"/>
</dbReference>
<dbReference type="InterPro" id="IPR020904">
    <property type="entry name" value="Sc_DH/Rdtase_CS"/>
</dbReference>
<dbReference type="PROSITE" id="PS00061">
    <property type="entry name" value="ADH_SHORT"/>
    <property type="match status" value="1"/>
</dbReference>
<evidence type="ECO:0000259" key="4">
    <source>
        <dbReference type="SMART" id="SM00822"/>
    </source>
</evidence>
<dbReference type="SUPFAM" id="SSF51735">
    <property type="entry name" value="NAD(P)-binding Rossmann-fold domains"/>
    <property type="match status" value="1"/>
</dbReference>
<dbReference type="InterPro" id="IPR036291">
    <property type="entry name" value="NAD(P)-bd_dom_sf"/>
</dbReference>
<dbReference type="AlphaFoldDB" id="A0A0A0EBR4"/>
<comment type="similarity">
    <text evidence="1">Belongs to the short-chain dehydrogenases/reductases (SDR) family.</text>
</comment>
<dbReference type="InterPro" id="IPR002347">
    <property type="entry name" value="SDR_fam"/>
</dbReference>
<dbReference type="GO" id="GO:0016491">
    <property type="term" value="F:oxidoreductase activity"/>
    <property type="evidence" value="ECO:0007669"/>
    <property type="project" value="UniProtKB-KW"/>
</dbReference>
<accession>A0A0A0EBR4</accession>
<dbReference type="STRING" id="1461694.ATO9_17145"/>
<dbReference type="PRINTS" id="PR00081">
    <property type="entry name" value="GDHRDH"/>
</dbReference>
<keyword evidence="3" id="KW-0560">Oxidoreductase</keyword>
<dbReference type="NCBIfam" id="NF005559">
    <property type="entry name" value="PRK07231.1"/>
    <property type="match status" value="1"/>
</dbReference>
<proteinExistence type="inferred from homology"/>
<gene>
    <name evidence="5" type="ORF">ATO9_17145</name>
</gene>
<dbReference type="EMBL" id="AQQX01000009">
    <property type="protein sequence ID" value="KGM47568.1"/>
    <property type="molecule type" value="Genomic_DNA"/>
</dbReference>
<organism evidence="5 6">
    <name type="scientific">Pseudooceanicola atlanticus</name>
    <dbReference type="NCBI Taxonomy" id="1461694"/>
    <lineage>
        <taxon>Bacteria</taxon>
        <taxon>Pseudomonadati</taxon>
        <taxon>Pseudomonadota</taxon>
        <taxon>Alphaproteobacteria</taxon>
        <taxon>Rhodobacterales</taxon>
        <taxon>Paracoccaceae</taxon>
        <taxon>Pseudooceanicola</taxon>
    </lineage>
</organism>
<comment type="caution">
    <text evidence="5">The sequence shown here is derived from an EMBL/GenBank/DDBJ whole genome shotgun (WGS) entry which is preliminary data.</text>
</comment>